<dbReference type="Gene3D" id="3.40.50.10890">
    <property type="match status" value="1"/>
</dbReference>
<dbReference type="InterPro" id="IPR001279">
    <property type="entry name" value="Metallo-B-lactamas"/>
</dbReference>
<evidence type="ECO:0000256" key="1">
    <source>
        <dbReference type="ARBA" id="ARBA00022801"/>
    </source>
</evidence>
<name>A0AAU7UCS9_9DEIO</name>
<dbReference type="PANTHER" id="PTHR11203:SF37">
    <property type="entry name" value="INTEGRATOR COMPLEX SUBUNIT 11"/>
    <property type="match status" value="1"/>
</dbReference>
<dbReference type="EMBL" id="CP158299">
    <property type="protein sequence ID" value="XBV86355.1"/>
    <property type="molecule type" value="Genomic_DNA"/>
</dbReference>
<protein>
    <submittedName>
        <fullName evidence="4">MBL fold metallo-hydrolase</fullName>
        <ecNumber evidence="4">3.-.-.-</ecNumber>
    </submittedName>
</protein>
<dbReference type="AlphaFoldDB" id="A0AAU7UCS9"/>
<dbReference type="Pfam" id="PF07521">
    <property type="entry name" value="RMMBL"/>
    <property type="match status" value="1"/>
</dbReference>
<dbReference type="InterPro" id="IPR050698">
    <property type="entry name" value="MBL"/>
</dbReference>
<dbReference type="Gene3D" id="3.60.15.10">
    <property type="entry name" value="Ribonuclease Z/Hydroxyacylglutathione hydrolase-like"/>
    <property type="match status" value="1"/>
</dbReference>
<dbReference type="EC" id="3.-.-.-" evidence="4"/>
<evidence type="ECO:0000259" key="3">
    <source>
        <dbReference type="SMART" id="SM01027"/>
    </source>
</evidence>
<dbReference type="KEGG" id="dsc:ABOD76_08595"/>
<dbReference type="SMART" id="SM00849">
    <property type="entry name" value="Lactamase_B"/>
    <property type="match status" value="1"/>
</dbReference>
<dbReference type="GO" id="GO:0016787">
    <property type="term" value="F:hydrolase activity"/>
    <property type="evidence" value="ECO:0007669"/>
    <property type="project" value="UniProtKB-KW"/>
</dbReference>
<dbReference type="InterPro" id="IPR022712">
    <property type="entry name" value="Beta_Casp"/>
</dbReference>
<proteinExistence type="predicted"/>
<sequence length="467" mass="50579">MRLTSLGAAGTVSGSAHHLQLDGQQLLIDCGLFQGDEQTEQRNREPFPFEAAGLNAVLLTHAHLDHVGRLPLLYRRGFRGPIYCTPPTARLTATVLRDSARLQVDGYTQALKLARRIGQERTVPPPLYDEQDVDDVLTLMRPVLHYGQTLTLGQVRVRPERAGHILGSAFLVLDSREGRLVMSGDLGRQPSVLQPGYSLPPEADAVVVESTYGLSRHPTLPQTLAQLAEVLRQAVRRGGKILMPCFAIERTQVLLYLLHGLMERGELPRVPVFLDAPMAARATLSYAEYGAELRPELGAMLQAGLDPFRPSTLHVVTTPLESQRLNRYDGPAIILAGNGMMTGGRILHHLRHQLWKPSTTVVAVGYQSPSSLGGQLVGGAAEVEVLGEVVPVKAHIERVSGLSAHADQADLQRWLEPTGPAQVWLVHGEPEVMQGFAAVLEAAGRSARPVPAGQPVELSGAAVPAER</sequence>
<dbReference type="GO" id="GO:0004521">
    <property type="term" value="F:RNA endonuclease activity"/>
    <property type="evidence" value="ECO:0007669"/>
    <property type="project" value="TreeGrafter"/>
</dbReference>
<dbReference type="InterPro" id="IPR036866">
    <property type="entry name" value="RibonucZ/Hydroxyglut_hydro"/>
</dbReference>
<dbReference type="Pfam" id="PF10996">
    <property type="entry name" value="Beta-Casp"/>
    <property type="match status" value="1"/>
</dbReference>
<gene>
    <name evidence="4" type="ORF">ABOD76_08595</name>
</gene>
<dbReference type="SMART" id="SM01027">
    <property type="entry name" value="Beta-Casp"/>
    <property type="match status" value="1"/>
</dbReference>
<dbReference type="CDD" id="cd16295">
    <property type="entry name" value="TTHA0252-CPSF-like_MBL-fold"/>
    <property type="match status" value="1"/>
</dbReference>
<dbReference type="SUPFAM" id="SSF56281">
    <property type="entry name" value="Metallo-hydrolase/oxidoreductase"/>
    <property type="match status" value="1"/>
</dbReference>
<organism evidence="4">
    <name type="scientific">Deinococcus sonorensis KR-87</name>
    <dbReference type="NCBI Taxonomy" id="694439"/>
    <lineage>
        <taxon>Bacteria</taxon>
        <taxon>Thermotogati</taxon>
        <taxon>Deinococcota</taxon>
        <taxon>Deinococci</taxon>
        <taxon>Deinococcales</taxon>
        <taxon>Deinococcaceae</taxon>
        <taxon>Deinococcus</taxon>
    </lineage>
</organism>
<accession>A0AAU7UCS9</accession>
<dbReference type="InterPro" id="IPR011108">
    <property type="entry name" value="RMMBL"/>
</dbReference>
<dbReference type="RefSeq" id="WP_350244422.1">
    <property type="nucleotide sequence ID" value="NZ_CP158299.1"/>
</dbReference>
<keyword evidence="1 4" id="KW-0378">Hydrolase</keyword>
<dbReference type="PANTHER" id="PTHR11203">
    <property type="entry name" value="CLEAVAGE AND POLYADENYLATION SPECIFICITY FACTOR FAMILY MEMBER"/>
    <property type="match status" value="1"/>
</dbReference>
<evidence type="ECO:0000313" key="4">
    <source>
        <dbReference type="EMBL" id="XBV86355.1"/>
    </source>
</evidence>
<dbReference type="Pfam" id="PF16661">
    <property type="entry name" value="Lactamase_B_6"/>
    <property type="match status" value="1"/>
</dbReference>
<feature type="domain" description="Metallo-beta-lactamase" evidence="2">
    <location>
        <begin position="13"/>
        <end position="239"/>
    </location>
</feature>
<reference evidence="4" key="1">
    <citation type="submission" date="2024-06" db="EMBL/GenBank/DDBJ databases">
        <title>Draft Genome Sequence of Deinococcus sonorensis Type Strain KR-87, a Biofilm Producing Representative of the Genus Deinococcus.</title>
        <authorList>
            <person name="Boren L.S."/>
            <person name="Grosso R.A."/>
            <person name="Hugenberg-Cox A.N."/>
            <person name="Hill J.T.E."/>
            <person name="Albert C.M."/>
            <person name="Tuohy J.M."/>
        </authorList>
    </citation>
    <scope>NUCLEOTIDE SEQUENCE</scope>
    <source>
        <strain evidence="4">KR-87</strain>
    </source>
</reference>
<feature type="domain" description="Beta-Casp" evidence="3">
    <location>
        <begin position="251"/>
        <end position="376"/>
    </location>
</feature>
<evidence type="ECO:0000259" key="2">
    <source>
        <dbReference type="SMART" id="SM00849"/>
    </source>
</evidence>